<evidence type="ECO:0000256" key="4">
    <source>
        <dbReference type="ARBA" id="ARBA00023065"/>
    </source>
</evidence>
<dbReference type="InterPro" id="IPR026015">
    <property type="entry name" value="ATP_synth_OSCP/delta_N_sf"/>
</dbReference>
<dbReference type="Gene3D" id="1.10.520.20">
    <property type="entry name" value="N-terminal domain of the delta subunit of the F1F0-ATP synthase"/>
    <property type="match status" value="1"/>
</dbReference>
<dbReference type="RefSeq" id="WP_150091499.1">
    <property type="nucleotide sequence ID" value="NZ_JBFUOH010000134.1"/>
</dbReference>
<evidence type="ECO:0000256" key="1">
    <source>
        <dbReference type="ARBA" id="ARBA00004370"/>
    </source>
</evidence>
<evidence type="ECO:0000256" key="2">
    <source>
        <dbReference type="ARBA" id="ARBA00022448"/>
    </source>
</evidence>
<evidence type="ECO:0000256" key="7">
    <source>
        <dbReference type="ARBA" id="ARBA00023310"/>
    </source>
</evidence>
<dbReference type="GO" id="GO:0046933">
    <property type="term" value="F:proton-transporting ATP synthase activity, rotational mechanism"/>
    <property type="evidence" value="ECO:0007669"/>
    <property type="project" value="UniProtKB-UniRule"/>
</dbReference>
<sequence>MAGDSTTIARPYAEAAFEVAKSTSALDAWSDALNTLAGIVDDPLISDQVGNPNVPRETLRDLIFAVAGDGLTVEMQNLVRLLADNKRLAVIPEVARLFDQLKTAAEGLRHVAITSAFAVSDDEQKSLANALRSHFGSEVELTVEQDSALIGGIKIHAGDIVIDGSIRGKLEQLSNELQF</sequence>
<organism evidence="9 10">
    <name type="scientific">Thiohalocapsa marina</name>
    <dbReference type="NCBI Taxonomy" id="424902"/>
    <lineage>
        <taxon>Bacteria</taxon>
        <taxon>Pseudomonadati</taxon>
        <taxon>Pseudomonadota</taxon>
        <taxon>Gammaproteobacteria</taxon>
        <taxon>Chromatiales</taxon>
        <taxon>Chromatiaceae</taxon>
        <taxon>Thiohalocapsa</taxon>
    </lineage>
</organism>
<keyword evidence="2 8" id="KW-0813">Transport</keyword>
<proteinExistence type="inferred from homology"/>
<comment type="function">
    <text evidence="8">This protein is part of the stalk that links CF(0) to CF(1). It either transmits conformational changes from CF(0) to CF(1) or is implicated in proton conduction.</text>
</comment>
<keyword evidence="10" id="KW-1185">Reference proteome</keyword>
<keyword evidence="5 8" id="KW-0472">Membrane</keyword>
<keyword evidence="4 8" id="KW-0406">Ion transport</keyword>
<comment type="function">
    <text evidence="8">F(1)F(0) ATP synthase produces ATP from ADP in the presence of a proton or sodium gradient. F-type ATPases consist of two structural domains, F(1) containing the extramembraneous catalytic core and F(0) containing the membrane proton channel, linked together by a central stalk and a peripheral stalk. During catalysis, ATP synthesis in the catalytic domain of F(1) is coupled via a rotary mechanism of the central stalk subunits to proton translocation.</text>
</comment>
<evidence type="ECO:0000256" key="3">
    <source>
        <dbReference type="ARBA" id="ARBA00022781"/>
    </source>
</evidence>
<comment type="subcellular location">
    <subcellularLocation>
        <location evidence="8">Cell membrane</location>
        <topology evidence="8">Peripheral membrane protein</topology>
    </subcellularLocation>
    <subcellularLocation>
        <location evidence="1">Membrane</location>
    </subcellularLocation>
</comment>
<dbReference type="OrthoDB" id="9816221at2"/>
<dbReference type="GO" id="GO:0045259">
    <property type="term" value="C:proton-transporting ATP synthase complex"/>
    <property type="evidence" value="ECO:0007669"/>
    <property type="project" value="UniProtKB-KW"/>
</dbReference>
<dbReference type="EMBL" id="VWXX01000006">
    <property type="protein sequence ID" value="KAA6185951.1"/>
    <property type="molecule type" value="Genomic_DNA"/>
</dbReference>
<dbReference type="NCBIfam" id="TIGR01145">
    <property type="entry name" value="ATP_synt_delta"/>
    <property type="match status" value="1"/>
</dbReference>
<comment type="caution">
    <text evidence="9">The sequence shown here is derived from an EMBL/GenBank/DDBJ whole genome shotgun (WGS) entry which is preliminary data.</text>
</comment>
<dbReference type="NCBIfam" id="NF004402">
    <property type="entry name" value="PRK05758.2-2"/>
    <property type="match status" value="1"/>
</dbReference>
<name>A0A5M8FRB1_9GAMM</name>
<accession>A0A5M8FRB1</accession>
<dbReference type="HAMAP" id="MF_01416">
    <property type="entry name" value="ATP_synth_delta_bact"/>
    <property type="match status" value="1"/>
</dbReference>
<dbReference type="Pfam" id="PF00213">
    <property type="entry name" value="OSCP"/>
    <property type="match status" value="1"/>
</dbReference>
<evidence type="ECO:0000256" key="5">
    <source>
        <dbReference type="ARBA" id="ARBA00023136"/>
    </source>
</evidence>
<protein>
    <recommendedName>
        <fullName evidence="8">ATP synthase subunit delta</fullName>
    </recommendedName>
    <alternativeName>
        <fullName evidence="8">ATP synthase F(1) sector subunit delta</fullName>
    </alternativeName>
    <alternativeName>
        <fullName evidence="8">F-type ATPase subunit delta</fullName>
        <shortName evidence="8">F-ATPase subunit delta</shortName>
    </alternativeName>
</protein>
<keyword evidence="7 8" id="KW-0066">ATP synthesis</keyword>
<keyword evidence="3 8" id="KW-0375">Hydrogen ion transport</keyword>
<dbReference type="PRINTS" id="PR00125">
    <property type="entry name" value="ATPASEDELTA"/>
</dbReference>
<dbReference type="Proteomes" id="UP000322981">
    <property type="component" value="Unassembled WGS sequence"/>
</dbReference>
<dbReference type="InterPro" id="IPR000711">
    <property type="entry name" value="ATPase_OSCP/dsu"/>
</dbReference>
<evidence type="ECO:0000313" key="9">
    <source>
        <dbReference type="EMBL" id="KAA6185951.1"/>
    </source>
</evidence>
<dbReference type="AlphaFoldDB" id="A0A5M8FRB1"/>
<comment type="similarity">
    <text evidence="8">Belongs to the ATPase delta chain family.</text>
</comment>
<dbReference type="GO" id="GO:0005886">
    <property type="term" value="C:plasma membrane"/>
    <property type="evidence" value="ECO:0007669"/>
    <property type="project" value="UniProtKB-SubCell"/>
</dbReference>
<reference evidence="9 10" key="1">
    <citation type="submission" date="2019-09" db="EMBL/GenBank/DDBJ databases">
        <title>Whole-genome sequence of the purple sulfur bacterium Thiohalocapsa marina DSM 19078.</title>
        <authorList>
            <person name="Kyndt J.A."/>
            <person name="Meyer T.E."/>
        </authorList>
    </citation>
    <scope>NUCLEOTIDE SEQUENCE [LARGE SCALE GENOMIC DNA]</scope>
    <source>
        <strain evidence="9 10">DSM 19078</strain>
    </source>
</reference>
<dbReference type="PANTHER" id="PTHR11910">
    <property type="entry name" value="ATP SYNTHASE DELTA CHAIN"/>
    <property type="match status" value="1"/>
</dbReference>
<keyword evidence="8" id="KW-1003">Cell membrane</keyword>
<gene>
    <name evidence="8" type="primary">atpH</name>
    <name evidence="9" type="ORF">F2Q65_06165</name>
</gene>
<evidence type="ECO:0000256" key="6">
    <source>
        <dbReference type="ARBA" id="ARBA00023196"/>
    </source>
</evidence>
<dbReference type="SUPFAM" id="SSF47928">
    <property type="entry name" value="N-terminal domain of the delta subunit of the F1F0-ATP synthase"/>
    <property type="match status" value="1"/>
</dbReference>
<evidence type="ECO:0000313" key="10">
    <source>
        <dbReference type="Proteomes" id="UP000322981"/>
    </source>
</evidence>
<keyword evidence="6 8" id="KW-0139">CF(1)</keyword>
<evidence type="ECO:0000256" key="8">
    <source>
        <dbReference type="HAMAP-Rule" id="MF_01416"/>
    </source>
</evidence>